<evidence type="ECO:0000313" key="4">
    <source>
        <dbReference type="EMBL" id="MCE7030174.1"/>
    </source>
</evidence>
<protein>
    <submittedName>
        <fullName evidence="4">PfkB family carbohydrate kinase</fullName>
    </submittedName>
</protein>
<organism evidence="4 5">
    <name type="scientific">Jiella avicenniae</name>
    <dbReference type="NCBI Taxonomy" id="2907202"/>
    <lineage>
        <taxon>Bacteria</taxon>
        <taxon>Pseudomonadati</taxon>
        <taxon>Pseudomonadota</taxon>
        <taxon>Alphaproteobacteria</taxon>
        <taxon>Hyphomicrobiales</taxon>
        <taxon>Aurantimonadaceae</taxon>
        <taxon>Jiella</taxon>
    </lineage>
</organism>
<feature type="domain" description="Carbohydrate kinase PfkB" evidence="3">
    <location>
        <begin position="11"/>
        <end position="81"/>
    </location>
</feature>
<dbReference type="InterPro" id="IPR002173">
    <property type="entry name" value="Carboh/pur_kinase_PfkB_CS"/>
</dbReference>
<sequence>MLRRKLRPDGVVVAKLGAKGAMAQASDGAPIHRPAPHVEVIDTIGAGDVFNAGFLMGIAAGDPLAEALDAGIAIASRAVSTSPRLYALKDPT</sequence>
<dbReference type="PROSITE" id="PS00584">
    <property type="entry name" value="PFKB_KINASES_2"/>
    <property type="match status" value="1"/>
</dbReference>
<comment type="caution">
    <text evidence="4">The sequence shown here is derived from an EMBL/GenBank/DDBJ whole genome shotgun (WGS) entry which is preliminary data.</text>
</comment>
<reference evidence="4" key="1">
    <citation type="submission" date="2022-01" db="EMBL/GenBank/DDBJ databases">
        <title>Jiella avicenniae sp. nov., a novel endophytic bacterium isolated from bark of Avicennia marina.</title>
        <authorList>
            <person name="Tuo L."/>
        </authorList>
    </citation>
    <scope>NUCLEOTIDE SEQUENCE</scope>
    <source>
        <strain evidence="4">CBK1P-4</strain>
    </source>
</reference>
<dbReference type="Gene3D" id="3.40.1190.20">
    <property type="match status" value="1"/>
</dbReference>
<accession>A0A9X1T6T5</accession>
<dbReference type="EMBL" id="JAJUWU010000021">
    <property type="protein sequence ID" value="MCE7030174.1"/>
    <property type="molecule type" value="Genomic_DNA"/>
</dbReference>
<dbReference type="GO" id="GO:0016301">
    <property type="term" value="F:kinase activity"/>
    <property type="evidence" value="ECO:0007669"/>
    <property type="project" value="UniProtKB-KW"/>
</dbReference>
<evidence type="ECO:0000313" key="5">
    <source>
        <dbReference type="Proteomes" id="UP001139035"/>
    </source>
</evidence>
<evidence type="ECO:0000256" key="1">
    <source>
        <dbReference type="ARBA" id="ARBA00022679"/>
    </source>
</evidence>
<evidence type="ECO:0000259" key="3">
    <source>
        <dbReference type="Pfam" id="PF00294"/>
    </source>
</evidence>
<dbReference type="SUPFAM" id="SSF53613">
    <property type="entry name" value="Ribokinase-like"/>
    <property type="match status" value="1"/>
</dbReference>
<dbReference type="RefSeq" id="WP_233721252.1">
    <property type="nucleotide sequence ID" value="NZ_JAJUWU010000021.1"/>
</dbReference>
<evidence type="ECO:0000256" key="2">
    <source>
        <dbReference type="ARBA" id="ARBA00022777"/>
    </source>
</evidence>
<dbReference type="GO" id="GO:0005829">
    <property type="term" value="C:cytosol"/>
    <property type="evidence" value="ECO:0007669"/>
    <property type="project" value="TreeGrafter"/>
</dbReference>
<gene>
    <name evidence="4" type="ORF">LZD57_19470</name>
</gene>
<dbReference type="AlphaFoldDB" id="A0A9X1T6T5"/>
<dbReference type="InterPro" id="IPR011611">
    <property type="entry name" value="PfkB_dom"/>
</dbReference>
<dbReference type="Pfam" id="PF00294">
    <property type="entry name" value="PfkB"/>
    <property type="match status" value="1"/>
</dbReference>
<dbReference type="Proteomes" id="UP001139035">
    <property type="component" value="Unassembled WGS sequence"/>
</dbReference>
<keyword evidence="2 4" id="KW-0418">Kinase</keyword>
<proteinExistence type="predicted"/>
<dbReference type="InterPro" id="IPR029056">
    <property type="entry name" value="Ribokinase-like"/>
</dbReference>
<keyword evidence="5" id="KW-1185">Reference proteome</keyword>
<dbReference type="PANTHER" id="PTHR10584:SF166">
    <property type="entry name" value="RIBOKINASE"/>
    <property type="match status" value="1"/>
</dbReference>
<name>A0A9X1T6T5_9HYPH</name>
<keyword evidence="1" id="KW-0808">Transferase</keyword>
<dbReference type="PANTHER" id="PTHR10584">
    <property type="entry name" value="SUGAR KINASE"/>
    <property type="match status" value="1"/>
</dbReference>